<keyword evidence="2" id="KW-1185">Reference proteome</keyword>
<organism evidence="1 2">
    <name type="scientific">Blattamonas nauphoetae</name>
    <dbReference type="NCBI Taxonomy" id="2049346"/>
    <lineage>
        <taxon>Eukaryota</taxon>
        <taxon>Metamonada</taxon>
        <taxon>Preaxostyla</taxon>
        <taxon>Oxymonadida</taxon>
        <taxon>Blattamonas</taxon>
    </lineage>
</organism>
<comment type="caution">
    <text evidence="1">The sequence shown here is derived from an EMBL/GenBank/DDBJ whole genome shotgun (WGS) entry which is preliminary data.</text>
</comment>
<gene>
    <name evidence="1" type="ORF">BLNAU_8745</name>
</gene>
<dbReference type="EMBL" id="JARBJD010000058">
    <property type="protein sequence ID" value="KAK2956182.1"/>
    <property type="molecule type" value="Genomic_DNA"/>
</dbReference>
<evidence type="ECO:0000313" key="2">
    <source>
        <dbReference type="Proteomes" id="UP001281761"/>
    </source>
</evidence>
<dbReference type="Proteomes" id="UP001281761">
    <property type="component" value="Unassembled WGS sequence"/>
</dbReference>
<reference evidence="1 2" key="1">
    <citation type="journal article" date="2022" name="bioRxiv">
        <title>Genomics of Preaxostyla Flagellates Illuminates Evolutionary Transitions and the Path Towards Mitochondrial Loss.</title>
        <authorList>
            <person name="Novak L.V.F."/>
            <person name="Treitli S.C."/>
            <person name="Pyrih J."/>
            <person name="Halakuc P."/>
            <person name="Pipaliya S.V."/>
            <person name="Vacek V."/>
            <person name="Brzon O."/>
            <person name="Soukal P."/>
            <person name="Eme L."/>
            <person name="Dacks J.B."/>
            <person name="Karnkowska A."/>
            <person name="Elias M."/>
            <person name="Hampl V."/>
        </authorList>
    </citation>
    <scope>NUCLEOTIDE SEQUENCE [LARGE SCALE GENOMIC DNA]</scope>
    <source>
        <strain evidence="1">NAU3</strain>
        <tissue evidence="1">Gut</tissue>
    </source>
</reference>
<name>A0ABQ9XXJ0_9EUKA</name>
<proteinExistence type="predicted"/>
<protein>
    <submittedName>
        <fullName evidence="1">Uncharacterized protein</fullName>
    </submittedName>
</protein>
<sequence length="449" mass="50076">MDEVVLGNIPVGSREIREAMIDCHGFEKSLSEVRGETKSVQGAECSLKSFALHEVVSGECWDDTRLLVLGRHDFVDEYRECRTWVKFQEDPLVVFFRGFGSASSFEDGIVKPHFVAKRVEPVVGVELLIVAALWEISRDDWDGWGKWVDVPERFLHQVADSVQKCRVCWLIHWKPLAPHFSVHLCKEFVHCFGFTGNVAHVGGVVSSKTHIWVISQLVLECFDVKLDSSHVSLSVQRLLGTRASKDNTASILKREDSRAESSSRLTNRVTDNGFGDDAGCLHCEEEGSLESEVDRLADFALVDERFFGSFVHLLDDVQFWIHFCKDLCTSNDGLTVDSVGLEERTSHSKPMRSLSTEDDDEVTFLLREGACEHVVVCFAFNEISELDNCFGLVFRDAGKSVLSVVGTVASESVGYVSERSAGVTSEILSELLGLFFEGFIALGGDENQF</sequence>
<accession>A0ABQ9XXJ0</accession>
<evidence type="ECO:0000313" key="1">
    <source>
        <dbReference type="EMBL" id="KAK2956182.1"/>
    </source>
</evidence>